<keyword evidence="1" id="KW-0704">Schiff base</keyword>
<dbReference type="AlphaFoldDB" id="A0A6J6TB75"/>
<reference evidence="2" key="1">
    <citation type="submission" date="2020-05" db="EMBL/GenBank/DDBJ databases">
        <authorList>
            <person name="Chiriac C."/>
            <person name="Salcher M."/>
            <person name="Ghai R."/>
            <person name="Kavagutti S V."/>
        </authorList>
    </citation>
    <scope>NUCLEOTIDE SEQUENCE</scope>
</reference>
<name>A0A6J6TB75_9ZZZZ</name>
<proteinExistence type="predicted"/>
<dbReference type="PANTHER" id="PTHR10683">
    <property type="entry name" value="TRANSALDOLASE"/>
    <property type="match status" value="1"/>
</dbReference>
<dbReference type="InterPro" id="IPR001585">
    <property type="entry name" value="TAL/FSA"/>
</dbReference>
<dbReference type="SUPFAM" id="SSF51569">
    <property type="entry name" value="Aldolase"/>
    <property type="match status" value="1"/>
</dbReference>
<evidence type="ECO:0000256" key="1">
    <source>
        <dbReference type="ARBA" id="ARBA00023270"/>
    </source>
</evidence>
<protein>
    <submittedName>
        <fullName evidence="2">Unannotated protein</fullName>
    </submittedName>
</protein>
<evidence type="ECO:0000313" key="2">
    <source>
        <dbReference type="EMBL" id="CAB4744075.1"/>
    </source>
</evidence>
<dbReference type="GO" id="GO:0005975">
    <property type="term" value="P:carbohydrate metabolic process"/>
    <property type="evidence" value="ECO:0007669"/>
    <property type="project" value="InterPro"/>
</dbReference>
<gene>
    <name evidence="2" type="ORF">UFOPK2810_00497</name>
</gene>
<dbReference type="PANTHER" id="PTHR10683:SF40">
    <property type="entry name" value="FRUCTOSE-6-PHOSPHATE ALDOLASE 1-RELATED"/>
    <property type="match status" value="1"/>
</dbReference>
<sequence>MRKGGVTDYRAFALEAIEAAAGKPLSLEVVADDLPTMQAQGLLLGSWGANVNVKIPITTTTGESCLPVVRALLDAGISVNVTAMMTDDQVTSLIGILGVDDNVFVSVFAGRIADSGVDPVPLMTKYCDWLKDLPKAELLWASPREVLNIVQASACGCDIITVTPDVLKKLDLIGKDLGVFSLETVRMFYDDALSAGLEII</sequence>
<dbReference type="Gene3D" id="3.20.20.70">
    <property type="entry name" value="Aldolase class I"/>
    <property type="match status" value="1"/>
</dbReference>
<dbReference type="InterPro" id="IPR013785">
    <property type="entry name" value="Aldolase_TIM"/>
</dbReference>
<dbReference type="Pfam" id="PF00923">
    <property type="entry name" value="TAL_FSA"/>
    <property type="match status" value="1"/>
</dbReference>
<dbReference type="EMBL" id="CAEZYZ010000062">
    <property type="protein sequence ID" value="CAB4744075.1"/>
    <property type="molecule type" value="Genomic_DNA"/>
</dbReference>
<accession>A0A6J6TB75</accession>
<organism evidence="2">
    <name type="scientific">freshwater metagenome</name>
    <dbReference type="NCBI Taxonomy" id="449393"/>
    <lineage>
        <taxon>unclassified sequences</taxon>
        <taxon>metagenomes</taxon>
        <taxon>ecological metagenomes</taxon>
    </lineage>
</organism>